<evidence type="ECO:0000256" key="9">
    <source>
        <dbReference type="ARBA" id="ARBA00022982"/>
    </source>
</evidence>
<dbReference type="PROSITE" id="PS51808">
    <property type="entry name" value="CHCH"/>
    <property type="match status" value="1"/>
</dbReference>
<dbReference type="InterPro" id="IPR008698">
    <property type="entry name" value="NDUB7"/>
</dbReference>
<dbReference type="GO" id="GO:0005758">
    <property type="term" value="C:mitochondrial intermembrane space"/>
    <property type="evidence" value="ECO:0007669"/>
    <property type="project" value="UniProtKB-SubCell"/>
</dbReference>
<evidence type="ECO:0000256" key="6">
    <source>
        <dbReference type="ARBA" id="ARBA00022448"/>
    </source>
</evidence>
<evidence type="ECO:0000256" key="13">
    <source>
        <dbReference type="ARBA" id="ARBA00030188"/>
    </source>
</evidence>
<evidence type="ECO:0000256" key="3">
    <source>
        <dbReference type="ARBA" id="ARBA00004637"/>
    </source>
</evidence>
<sequence>MAVKAVQSICTDIKHSPDAPLYDISTIELGQVVPRSKRLLPLPGWREVEGRRQGRKWVSVLKGRGRAGRSGGGGGDGGPLGPALPVGCGGGARPAPDAHLRAHLRLPRAQGTRAWIDPQHLWFPLQLFFRTVMIATQEQMNDAQLPLEQRDYCAHYLITLMKCKRDNFPNIFACAHERHDWDYCEHQDYVMRMKEFERERRLLTRKKRIEEKRRAEAAAT</sequence>
<keyword evidence="10" id="KW-0496">Mitochondrion</keyword>
<reference evidence="15" key="2">
    <citation type="submission" date="2025-08" db="UniProtKB">
        <authorList>
            <consortium name="Ensembl"/>
        </authorList>
    </citation>
    <scope>IDENTIFICATION</scope>
</reference>
<dbReference type="Bgee" id="ENSACAG00000017055">
    <property type="expression patterns" value="Expressed in skeletal muscle tissue and 14 other cell types or tissues"/>
</dbReference>
<comment type="similarity">
    <text evidence="4">Belongs to the complex I NDUFB7 subunit family.</text>
</comment>
<dbReference type="eggNOG" id="KOG3468">
    <property type="taxonomic scope" value="Eukaryota"/>
</dbReference>
<evidence type="ECO:0000256" key="2">
    <source>
        <dbReference type="ARBA" id="ARBA00004569"/>
    </source>
</evidence>
<evidence type="ECO:0000256" key="1">
    <source>
        <dbReference type="ARBA" id="ARBA00003195"/>
    </source>
</evidence>
<name>G1KTG7_ANOCA</name>
<keyword evidence="12" id="KW-1015">Disulfide bond</keyword>
<gene>
    <name evidence="15" type="primary">NDUFB7</name>
</gene>
<dbReference type="Ensembl" id="ENSACAT00000017112.3">
    <property type="protein sequence ID" value="ENSACAP00000016781.3"/>
    <property type="gene ID" value="ENSACAG00000017055.3"/>
</dbReference>
<evidence type="ECO:0000313" key="16">
    <source>
        <dbReference type="Proteomes" id="UP000001646"/>
    </source>
</evidence>
<reference evidence="15 16" key="1">
    <citation type="submission" date="2009-12" db="EMBL/GenBank/DDBJ databases">
        <title>The Genome Sequence of Anolis carolinensis (Green Anole Lizard).</title>
        <authorList>
            <consortium name="The Genome Sequencing Platform"/>
            <person name="Di Palma F."/>
            <person name="Alfoldi J."/>
            <person name="Heiman D."/>
            <person name="Young S."/>
            <person name="Grabherr M."/>
            <person name="Johnson J."/>
            <person name="Lander E.S."/>
            <person name="Lindblad-Toh K."/>
        </authorList>
    </citation>
    <scope>NUCLEOTIDE SEQUENCE [LARGE SCALE GENOMIC DNA]</scope>
    <source>
        <strain evidence="15 16">JBL SC #1</strain>
    </source>
</reference>
<evidence type="ECO:0000256" key="7">
    <source>
        <dbReference type="ARBA" id="ARBA00022660"/>
    </source>
</evidence>
<accession>G1KTG7</accession>
<comment type="function">
    <text evidence="1">Accessory subunit of the mitochondrial membrane respiratory chain NADH dehydrogenase (Complex I), that is believed not to be involved in catalysis. Complex I functions in the transfer of electrons from NADH to the respiratory chain. The immediate electron acceptor for the enzyme is believed to be ubiquinone.</text>
</comment>
<dbReference type="GeneTree" id="ENSGT00390000018759"/>
<dbReference type="STRING" id="28377.ENSACAP00000016781"/>
<reference evidence="15" key="3">
    <citation type="submission" date="2025-09" db="UniProtKB">
        <authorList>
            <consortium name="Ensembl"/>
        </authorList>
    </citation>
    <scope>IDENTIFICATION</scope>
</reference>
<dbReference type="AlphaFoldDB" id="G1KTG7"/>
<keyword evidence="8" id="KW-0999">Mitochondrion inner membrane</keyword>
<dbReference type="HOGENOM" id="CLU_154847_1_0_1"/>
<dbReference type="GO" id="GO:0005743">
    <property type="term" value="C:mitochondrial inner membrane"/>
    <property type="evidence" value="ECO:0007669"/>
    <property type="project" value="UniProtKB-SubCell"/>
</dbReference>
<organism evidence="15 16">
    <name type="scientific">Anolis carolinensis</name>
    <name type="common">Green anole</name>
    <name type="synonym">American chameleon</name>
    <dbReference type="NCBI Taxonomy" id="28377"/>
    <lineage>
        <taxon>Eukaryota</taxon>
        <taxon>Metazoa</taxon>
        <taxon>Chordata</taxon>
        <taxon>Craniata</taxon>
        <taxon>Vertebrata</taxon>
        <taxon>Euteleostomi</taxon>
        <taxon>Lepidosauria</taxon>
        <taxon>Squamata</taxon>
        <taxon>Bifurcata</taxon>
        <taxon>Unidentata</taxon>
        <taxon>Episquamata</taxon>
        <taxon>Toxicofera</taxon>
        <taxon>Iguania</taxon>
        <taxon>Dactyloidae</taxon>
        <taxon>Anolis</taxon>
    </lineage>
</organism>
<dbReference type="GO" id="GO:0045271">
    <property type="term" value="C:respiratory chain complex I"/>
    <property type="evidence" value="ECO:0000318"/>
    <property type="project" value="GO_Central"/>
</dbReference>
<keyword evidence="6" id="KW-0813">Transport</keyword>
<dbReference type="Proteomes" id="UP000001646">
    <property type="component" value="Chromosome 2"/>
</dbReference>
<comment type="subcellular location">
    <subcellularLocation>
        <location evidence="3">Mitochondrion inner membrane</location>
        <topology evidence="3">Peripheral membrane protein</topology>
    </subcellularLocation>
    <subcellularLocation>
        <location evidence="2">Mitochondrion intermembrane space</location>
    </subcellularLocation>
</comment>
<evidence type="ECO:0000256" key="11">
    <source>
        <dbReference type="ARBA" id="ARBA00023136"/>
    </source>
</evidence>
<keyword evidence="16" id="KW-1185">Reference proteome</keyword>
<dbReference type="PANTHER" id="PTHR20900">
    <property type="entry name" value="NADH:UBIQUINONE OXIDOREDUCTASE B18-LIKE SUBUNIT"/>
    <property type="match status" value="1"/>
</dbReference>
<dbReference type="InParanoid" id="G1KTG7"/>
<keyword evidence="11" id="KW-0472">Membrane</keyword>
<evidence type="ECO:0000256" key="4">
    <source>
        <dbReference type="ARBA" id="ARBA00008006"/>
    </source>
</evidence>
<evidence type="ECO:0000256" key="8">
    <source>
        <dbReference type="ARBA" id="ARBA00022792"/>
    </source>
</evidence>
<dbReference type="PANTHER" id="PTHR20900:SF0">
    <property type="entry name" value="NADH DEHYDROGENASE [UBIQUINONE] 1 BETA SUBCOMPLEX SUBUNIT 7"/>
    <property type="match status" value="1"/>
</dbReference>
<evidence type="ECO:0000313" key="15">
    <source>
        <dbReference type="Ensembl" id="ENSACAP00000016781.3"/>
    </source>
</evidence>
<keyword evidence="7" id="KW-0679">Respiratory chain</keyword>
<evidence type="ECO:0000256" key="14">
    <source>
        <dbReference type="ARBA" id="ARBA00030710"/>
    </source>
</evidence>
<protein>
    <recommendedName>
        <fullName evidence="5">NADH dehydrogenase [ubiquinone] 1 beta subcomplex subunit 7</fullName>
    </recommendedName>
    <alternativeName>
        <fullName evidence="13">Complex I-B18</fullName>
    </alternativeName>
    <alternativeName>
        <fullName evidence="14">NADH-ubiquinone oxidoreductase B18 subunit</fullName>
    </alternativeName>
</protein>
<evidence type="ECO:0000256" key="5">
    <source>
        <dbReference type="ARBA" id="ARBA00018677"/>
    </source>
</evidence>
<dbReference type="Pfam" id="PF05676">
    <property type="entry name" value="NDUF_B7"/>
    <property type="match status" value="1"/>
</dbReference>
<evidence type="ECO:0000256" key="10">
    <source>
        <dbReference type="ARBA" id="ARBA00023128"/>
    </source>
</evidence>
<proteinExistence type="inferred from homology"/>
<keyword evidence="9" id="KW-0249">Electron transport</keyword>
<evidence type="ECO:0000256" key="12">
    <source>
        <dbReference type="ARBA" id="ARBA00023157"/>
    </source>
</evidence>